<name>A0ABQ3X9H1_9ACTN</name>
<protein>
    <submittedName>
        <fullName evidence="2">Uncharacterized protein</fullName>
    </submittedName>
</protein>
<evidence type="ECO:0000256" key="1">
    <source>
        <dbReference type="SAM" id="MobiDB-lite"/>
    </source>
</evidence>
<accession>A0ABQ3X9H1</accession>
<sequence length="58" mass="6401">MSRKAEPAEPKARDGPADRKVDWPGPKAREGRTAGTRKPGRNDRKVRESLTAVATRFA</sequence>
<feature type="region of interest" description="Disordered" evidence="1">
    <location>
        <begin position="1"/>
        <end position="58"/>
    </location>
</feature>
<keyword evidence="3" id="KW-1185">Reference proteome</keyword>
<gene>
    <name evidence="2" type="ORF">Aco03nite_035560</name>
</gene>
<evidence type="ECO:0000313" key="2">
    <source>
        <dbReference type="EMBL" id="GID55152.1"/>
    </source>
</evidence>
<proteinExistence type="predicted"/>
<organism evidence="2 3">
    <name type="scientific">Actinoplanes couchii</name>
    <dbReference type="NCBI Taxonomy" id="403638"/>
    <lineage>
        <taxon>Bacteria</taxon>
        <taxon>Bacillati</taxon>
        <taxon>Actinomycetota</taxon>
        <taxon>Actinomycetes</taxon>
        <taxon>Micromonosporales</taxon>
        <taxon>Micromonosporaceae</taxon>
        <taxon>Actinoplanes</taxon>
    </lineage>
</organism>
<comment type="caution">
    <text evidence="2">The sequence shown here is derived from an EMBL/GenBank/DDBJ whole genome shotgun (WGS) entry which is preliminary data.</text>
</comment>
<evidence type="ECO:0000313" key="3">
    <source>
        <dbReference type="Proteomes" id="UP000612282"/>
    </source>
</evidence>
<feature type="compositionally biased region" description="Basic and acidic residues" evidence="1">
    <location>
        <begin position="1"/>
        <end position="32"/>
    </location>
</feature>
<reference evidence="2 3" key="1">
    <citation type="submission" date="2021-01" db="EMBL/GenBank/DDBJ databases">
        <title>Whole genome shotgun sequence of Actinoplanes couchii NBRC 106145.</title>
        <authorList>
            <person name="Komaki H."/>
            <person name="Tamura T."/>
        </authorList>
    </citation>
    <scope>NUCLEOTIDE SEQUENCE [LARGE SCALE GENOMIC DNA]</scope>
    <source>
        <strain evidence="2 3">NBRC 106145</strain>
    </source>
</reference>
<dbReference type="Proteomes" id="UP000612282">
    <property type="component" value="Unassembled WGS sequence"/>
</dbReference>
<dbReference type="EMBL" id="BOMG01000044">
    <property type="protein sequence ID" value="GID55152.1"/>
    <property type="molecule type" value="Genomic_DNA"/>
</dbReference>